<dbReference type="AlphaFoldDB" id="A0A151MGP0"/>
<evidence type="ECO:0000313" key="1">
    <source>
        <dbReference type="EMBL" id="KYO23684.1"/>
    </source>
</evidence>
<reference evidence="1 2" key="1">
    <citation type="journal article" date="2012" name="Genome Biol.">
        <title>Sequencing three crocodilian genomes to illuminate the evolution of archosaurs and amniotes.</title>
        <authorList>
            <person name="St John J.A."/>
            <person name="Braun E.L."/>
            <person name="Isberg S.R."/>
            <person name="Miles L.G."/>
            <person name="Chong A.Y."/>
            <person name="Gongora J."/>
            <person name="Dalzell P."/>
            <person name="Moran C."/>
            <person name="Bed'hom B."/>
            <person name="Abzhanov A."/>
            <person name="Burgess S.C."/>
            <person name="Cooksey A.M."/>
            <person name="Castoe T.A."/>
            <person name="Crawford N.G."/>
            <person name="Densmore L.D."/>
            <person name="Drew J.C."/>
            <person name="Edwards S.V."/>
            <person name="Faircloth B.C."/>
            <person name="Fujita M.K."/>
            <person name="Greenwold M.J."/>
            <person name="Hoffmann F.G."/>
            <person name="Howard J.M."/>
            <person name="Iguchi T."/>
            <person name="Janes D.E."/>
            <person name="Khan S.Y."/>
            <person name="Kohno S."/>
            <person name="de Koning A.J."/>
            <person name="Lance S.L."/>
            <person name="McCarthy F.M."/>
            <person name="McCormack J.E."/>
            <person name="Merchant M.E."/>
            <person name="Peterson D.G."/>
            <person name="Pollock D.D."/>
            <person name="Pourmand N."/>
            <person name="Raney B.J."/>
            <person name="Roessler K.A."/>
            <person name="Sanford J.R."/>
            <person name="Sawyer R.H."/>
            <person name="Schmidt C.J."/>
            <person name="Triplett E.W."/>
            <person name="Tuberville T.D."/>
            <person name="Venegas-Anaya M."/>
            <person name="Howard J.T."/>
            <person name="Jarvis E.D."/>
            <person name="Guillette L.J.Jr."/>
            <person name="Glenn T.C."/>
            <person name="Green R.E."/>
            <person name="Ray D.A."/>
        </authorList>
    </citation>
    <scope>NUCLEOTIDE SEQUENCE [LARGE SCALE GENOMIC DNA]</scope>
    <source>
        <strain evidence="1">KSC_2009_1</strain>
    </source>
</reference>
<keyword evidence="2" id="KW-1185">Reference proteome</keyword>
<name>A0A151MGP0_ALLMI</name>
<sequence length="171" mass="18213">MNGPPKAKGRQLEQQPCPQLTPLRSGTAACAGGAAAPSLAAGFSALCPQPSLAPSLLSLQVQKLTTSGSTSRQTVSDLFHLCLAARVAGDQTQKLARDDRINLTAKKIGFHLMHIQQVSLLDQSSSSGSCSEFKGYKGLALLDTWSRISDNCKRLMEPFYSILMVGKSVHV</sequence>
<comment type="caution">
    <text evidence="1">The sequence shown here is derived from an EMBL/GenBank/DDBJ whole genome shotgun (WGS) entry which is preliminary data.</text>
</comment>
<accession>A0A151MGP0</accession>
<dbReference type="EMBL" id="AKHW03006178">
    <property type="protein sequence ID" value="KYO23684.1"/>
    <property type="molecule type" value="Genomic_DNA"/>
</dbReference>
<dbReference type="Proteomes" id="UP000050525">
    <property type="component" value="Unassembled WGS sequence"/>
</dbReference>
<organism evidence="1 2">
    <name type="scientific">Alligator mississippiensis</name>
    <name type="common">American alligator</name>
    <dbReference type="NCBI Taxonomy" id="8496"/>
    <lineage>
        <taxon>Eukaryota</taxon>
        <taxon>Metazoa</taxon>
        <taxon>Chordata</taxon>
        <taxon>Craniata</taxon>
        <taxon>Vertebrata</taxon>
        <taxon>Euteleostomi</taxon>
        <taxon>Archelosauria</taxon>
        <taxon>Archosauria</taxon>
        <taxon>Crocodylia</taxon>
        <taxon>Alligatoridae</taxon>
        <taxon>Alligatorinae</taxon>
        <taxon>Alligator</taxon>
    </lineage>
</organism>
<proteinExistence type="predicted"/>
<gene>
    <name evidence="1" type="ORF">Y1Q_0002310</name>
</gene>
<evidence type="ECO:0000313" key="2">
    <source>
        <dbReference type="Proteomes" id="UP000050525"/>
    </source>
</evidence>
<protein>
    <submittedName>
        <fullName evidence="1">Uncharacterized protein</fullName>
    </submittedName>
</protein>